<dbReference type="RefSeq" id="WP_110471321.1">
    <property type="nucleotide sequence ID" value="NZ_QJSP01000012.1"/>
</dbReference>
<name>A0A318RXD9_WILLI</name>
<dbReference type="Proteomes" id="UP000247591">
    <property type="component" value="Unassembled WGS sequence"/>
</dbReference>
<reference evidence="1 2" key="1">
    <citation type="submission" date="2018-06" db="EMBL/GenBank/DDBJ databases">
        <title>Genomic Encyclopedia of Type Strains, Phase IV (KMG-IV): sequencing the most valuable type-strain genomes for metagenomic binning, comparative biology and taxonomic classification.</title>
        <authorList>
            <person name="Goeker M."/>
        </authorList>
    </citation>
    <scope>NUCLEOTIDE SEQUENCE [LARGE SCALE GENOMIC DNA]</scope>
    <source>
        <strain evidence="1 2">DSM 45521</strain>
    </source>
</reference>
<comment type="caution">
    <text evidence="1">The sequence shown here is derived from an EMBL/GenBank/DDBJ whole genome shotgun (WGS) entry which is preliminary data.</text>
</comment>
<sequence>MTDEVKFTNEQWDALAEAAEVFAQTLDDERGLLTHVLGTNWAGECAEGVGVTENLKDLLRGADASFATAIRDEAQYLRAFAAQCVNSKNALNGSDMGSAIQFKK</sequence>
<evidence type="ECO:0008006" key="3">
    <source>
        <dbReference type="Google" id="ProtNLM"/>
    </source>
</evidence>
<keyword evidence="2" id="KW-1185">Reference proteome</keyword>
<evidence type="ECO:0000313" key="2">
    <source>
        <dbReference type="Proteomes" id="UP000247591"/>
    </source>
</evidence>
<gene>
    <name evidence="1" type="ORF">DFR67_112153</name>
</gene>
<proteinExistence type="predicted"/>
<accession>A0A318RXD9</accession>
<protein>
    <recommendedName>
        <fullName evidence="3">Excreted virulence factor EspC (Type VII ESX diderm)</fullName>
    </recommendedName>
</protein>
<dbReference type="OrthoDB" id="4578653at2"/>
<dbReference type="EMBL" id="QJSP01000012">
    <property type="protein sequence ID" value="PYE14691.1"/>
    <property type="molecule type" value="Genomic_DNA"/>
</dbReference>
<organism evidence="1 2">
    <name type="scientific">Williamsia limnetica</name>
    <dbReference type="NCBI Taxonomy" id="882452"/>
    <lineage>
        <taxon>Bacteria</taxon>
        <taxon>Bacillati</taxon>
        <taxon>Actinomycetota</taxon>
        <taxon>Actinomycetes</taxon>
        <taxon>Mycobacteriales</taxon>
        <taxon>Nocardiaceae</taxon>
        <taxon>Williamsia</taxon>
    </lineage>
</organism>
<dbReference type="AlphaFoldDB" id="A0A318RXD9"/>
<evidence type="ECO:0000313" key="1">
    <source>
        <dbReference type="EMBL" id="PYE14691.1"/>
    </source>
</evidence>